<feature type="compositionally biased region" description="Pro residues" evidence="1">
    <location>
        <begin position="763"/>
        <end position="776"/>
    </location>
</feature>
<feature type="region of interest" description="Disordered" evidence="1">
    <location>
        <begin position="1"/>
        <end position="190"/>
    </location>
</feature>
<name>A0AAN6JLS3_9BASI</name>
<feature type="compositionally biased region" description="Low complexity" evidence="1">
    <location>
        <begin position="693"/>
        <end position="716"/>
    </location>
</feature>
<dbReference type="EMBL" id="JAPDMQ010000135">
    <property type="protein sequence ID" value="KAK0533534.1"/>
    <property type="molecule type" value="Genomic_DNA"/>
</dbReference>
<gene>
    <name evidence="3" type="primary">BBC1_1</name>
    <name evidence="3" type="ORF">OC842_002934</name>
</gene>
<dbReference type="AlphaFoldDB" id="A0AAN6JLS3"/>
<feature type="region of interest" description="Disordered" evidence="1">
    <location>
        <begin position="203"/>
        <end position="570"/>
    </location>
</feature>
<feature type="compositionally biased region" description="Pro residues" evidence="1">
    <location>
        <begin position="815"/>
        <end position="833"/>
    </location>
</feature>
<dbReference type="Proteomes" id="UP001176521">
    <property type="component" value="Unassembled WGS sequence"/>
</dbReference>
<feature type="compositionally biased region" description="Low complexity" evidence="1">
    <location>
        <begin position="365"/>
        <end position="376"/>
    </location>
</feature>
<evidence type="ECO:0000313" key="3">
    <source>
        <dbReference type="EMBL" id="KAK0533534.1"/>
    </source>
</evidence>
<feature type="compositionally biased region" description="Low complexity" evidence="1">
    <location>
        <begin position="150"/>
        <end position="166"/>
    </location>
</feature>
<feature type="region of interest" description="Disordered" evidence="1">
    <location>
        <begin position="660"/>
        <end position="939"/>
    </location>
</feature>
<feature type="region of interest" description="Disordered" evidence="1">
    <location>
        <begin position="613"/>
        <end position="647"/>
    </location>
</feature>
<proteinExistence type="predicted"/>
<feature type="compositionally biased region" description="Pro residues" evidence="1">
    <location>
        <begin position="488"/>
        <end position="531"/>
    </location>
</feature>
<feature type="compositionally biased region" description="Pro residues" evidence="1">
    <location>
        <begin position="870"/>
        <end position="907"/>
    </location>
</feature>
<evidence type="ECO:0000259" key="2">
    <source>
        <dbReference type="Pfam" id="PF25459"/>
    </source>
</evidence>
<reference evidence="3" key="1">
    <citation type="journal article" date="2023" name="PhytoFront">
        <title>Draft Genome Resources of Seven Strains of Tilletia horrida, Causal Agent of Kernel Smut of Rice.</title>
        <authorList>
            <person name="Khanal S."/>
            <person name="Antony Babu S."/>
            <person name="Zhou X.G."/>
        </authorList>
    </citation>
    <scope>NUCLEOTIDE SEQUENCE</scope>
    <source>
        <strain evidence="3">TX3</strain>
    </source>
</reference>
<keyword evidence="4" id="KW-1185">Reference proteome</keyword>
<protein>
    <submittedName>
        <fullName evidence="3">Assembly of actin patch protein</fullName>
    </submittedName>
</protein>
<comment type="caution">
    <text evidence="3">The sequence shown here is derived from an EMBL/GenBank/DDBJ whole genome shotgun (WGS) entry which is preliminary data.</text>
</comment>
<evidence type="ECO:0000313" key="4">
    <source>
        <dbReference type="Proteomes" id="UP001176521"/>
    </source>
</evidence>
<feature type="domain" description="BBC1/AIM3 cysteine proteinase-fold" evidence="2">
    <location>
        <begin position="1021"/>
        <end position="1203"/>
    </location>
</feature>
<feature type="compositionally biased region" description="Polar residues" evidence="1">
    <location>
        <begin position="789"/>
        <end position="809"/>
    </location>
</feature>
<feature type="compositionally biased region" description="Acidic residues" evidence="1">
    <location>
        <begin position="464"/>
        <end position="475"/>
    </location>
</feature>
<accession>A0AAN6JLS3</accession>
<feature type="compositionally biased region" description="Acidic residues" evidence="1">
    <location>
        <begin position="347"/>
        <end position="360"/>
    </location>
</feature>
<feature type="compositionally biased region" description="Acidic residues" evidence="1">
    <location>
        <begin position="836"/>
        <end position="848"/>
    </location>
</feature>
<evidence type="ECO:0000256" key="1">
    <source>
        <dbReference type="SAM" id="MobiDB-lite"/>
    </source>
</evidence>
<dbReference type="InterPro" id="IPR057402">
    <property type="entry name" value="AIM3_BBC1_C"/>
</dbReference>
<sequence>MSLKERMAALQRGAAPSASPAAPAPAPFVGAANASLASAAAAPQEISAASPATSPVKPPVPGKLSAERRNIAFVDAALGGSGTPPPVLGAKPAPTRSATAESKGTTEDHALEGQKSAAPIDKSEGDDGAALDTNADTEAVPIASTDENEASAPASAAAVADETAPPAAAPDDKGEATALSPEEEEAQRRAAIAQRMARLGGQRVGAVPGGMGMFGRPPPAPTASKPVAPAAVPESETEAATAVGSIDTAPEPKSAVEEAEAVQASMPSAPVTAPIAEAETAGDEGQKDGSSPSGGDLQATASAPMEEQSQKLLAVPRRAGPPRRKKGPAPSPTSTLPAAAVPSAAAEEQDQTQVENEEQSAVEQPADAPEVDAAPELSLPAQDEHLASLEAEPVVDQNLSTQEPRSVPAPESDVAVPPPEVTKPSIDDVEEPTTEAVPAQAESLVGTEQDAEEISAPQPSADTAELEAEEEDEEPAPIVENRRSSIIPPRPSSIPPIPPVRPPSVPIPVTSPPPPAARPPIPPTSPAPPVPAVRDFTQASATAGGADEETAGQDEPAPAPRAPPAGLVRPQAKMGITVPLSEAEEAEADKYEAEAEAAAGTVSQAPIAAVDAGAAPDAAHVEAHAEEAAAPAELTEEEQEAQRRAAIARRMAALGGQRMGALPGLANFGAPMPRRTTPKPATGGEEGHDADEAAPAQQEQSETDSAADGAAGSGSALRKAAGQSPVPGGVAIPGLVPAFLPRPSSVVQEPEDAQPEQVVRLASPPPVPISPAPPLPRVSSPPVRDIAASRSSTLNVSESGSISRPSSTRPVIPVGLPPPPPSAAAPPPPPPPAAAQDDDDEEEADEEYGLGQDHTELSPPVRSDSIPAAPMSPPPPPPPGKTPPPPARSPMPIPTNQPPPPPLPSAPLAPALTPAPVVNMSEGHPRRQGSGIVSGKQNARDLDLMPSSRWWRRGGLQNLPPSLAGRNDAVTRVEEQVFSSSDGSVRHVVTVHVLFQDYSQTVVDLDYVDDDADETQTDLSQRHLFPPVPPDANALIQWHQQIGAPIAAQAEQLISSKNPQIVGDGSAYALPASLIAASPVRALGPIGASFGAPILHQAGPTVLEQGPDEIRPGDVLVLFGTEFKGKKAALSTYHHTFGSAREPAFAVLVENESKKNRLRVAIQSVASGGKKGGGGVEEVSLRMDDLRAGVLKVFRVAPAQGWLE</sequence>
<feature type="compositionally biased region" description="Low complexity" evidence="1">
    <location>
        <begin position="14"/>
        <end position="52"/>
    </location>
</feature>
<dbReference type="Pfam" id="PF25459">
    <property type="entry name" value="AIM3_BBC1_C"/>
    <property type="match status" value="1"/>
</dbReference>
<organism evidence="3 4">
    <name type="scientific">Tilletia horrida</name>
    <dbReference type="NCBI Taxonomy" id="155126"/>
    <lineage>
        <taxon>Eukaryota</taxon>
        <taxon>Fungi</taxon>
        <taxon>Dikarya</taxon>
        <taxon>Basidiomycota</taxon>
        <taxon>Ustilaginomycotina</taxon>
        <taxon>Exobasidiomycetes</taxon>
        <taxon>Tilletiales</taxon>
        <taxon>Tilletiaceae</taxon>
        <taxon>Tilletia</taxon>
    </lineage>
</organism>
<feature type="compositionally biased region" description="Low complexity" evidence="1">
    <location>
        <begin position="332"/>
        <end position="346"/>
    </location>
</feature>